<feature type="domain" description="Bacterial type II secretion system protein E" evidence="2">
    <location>
        <begin position="367"/>
        <end position="644"/>
    </location>
</feature>
<evidence type="ECO:0000259" key="2">
    <source>
        <dbReference type="Pfam" id="PF00437"/>
    </source>
</evidence>
<evidence type="ECO:0000259" key="3">
    <source>
        <dbReference type="Pfam" id="PF13614"/>
    </source>
</evidence>
<accession>A0A3B1E4F9</accession>
<dbReference type="Pfam" id="PF13614">
    <property type="entry name" value="AAA_31"/>
    <property type="match status" value="1"/>
</dbReference>
<dbReference type="Pfam" id="PF00437">
    <property type="entry name" value="T2SSE"/>
    <property type="match status" value="1"/>
</dbReference>
<gene>
    <name evidence="4" type="ORF">MNBD_UNCLBAC01-524</name>
</gene>
<dbReference type="InterPro" id="IPR027417">
    <property type="entry name" value="P-loop_NTPase"/>
</dbReference>
<dbReference type="SUPFAM" id="SSF52540">
    <property type="entry name" value="P-loop containing nucleoside triphosphate hydrolases"/>
    <property type="match status" value="2"/>
</dbReference>
<dbReference type="Gene3D" id="3.30.450.380">
    <property type="match status" value="1"/>
</dbReference>
<feature type="domain" description="AAA" evidence="3">
    <location>
        <begin position="4"/>
        <end position="169"/>
    </location>
</feature>
<protein>
    <submittedName>
        <fullName evidence="4">Type II/IV secretion system ATP hydrolase TadA/VirB11/CpaF, TadA subfamily</fullName>
    </submittedName>
</protein>
<dbReference type="CDD" id="cd01130">
    <property type="entry name" value="VirB11-like_ATPase"/>
    <property type="match status" value="1"/>
</dbReference>
<evidence type="ECO:0000256" key="1">
    <source>
        <dbReference type="ARBA" id="ARBA00006611"/>
    </source>
</evidence>
<comment type="similarity">
    <text evidence="1">Belongs to the GSP E family.</text>
</comment>
<dbReference type="InterPro" id="IPR050921">
    <property type="entry name" value="T4SS_GSP_E_ATPase"/>
</dbReference>
<proteinExistence type="inferred from homology"/>
<evidence type="ECO:0000313" key="4">
    <source>
        <dbReference type="EMBL" id="VAX37457.1"/>
    </source>
</evidence>
<dbReference type="AlphaFoldDB" id="A0A3B1E4F9"/>
<dbReference type="PANTHER" id="PTHR30486:SF15">
    <property type="entry name" value="TYPE II_IV SECRETION SYSTEM ATPASE"/>
    <property type="match status" value="1"/>
</dbReference>
<dbReference type="Gene3D" id="3.40.50.300">
    <property type="entry name" value="P-loop containing nucleotide triphosphate hydrolases"/>
    <property type="match status" value="2"/>
</dbReference>
<dbReference type="InterPro" id="IPR001482">
    <property type="entry name" value="T2SS/T4SS_dom"/>
</dbReference>
<dbReference type="GO" id="GO:0016887">
    <property type="term" value="F:ATP hydrolysis activity"/>
    <property type="evidence" value="ECO:0007669"/>
    <property type="project" value="InterPro"/>
</dbReference>
<dbReference type="EMBL" id="UOGJ01000129">
    <property type="protein sequence ID" value="VAX37457.1"/>
    <property type="molecule type" value="Genomic_DNA"/>
</dbReference>
<organism evidence="4">
    <name type="scientific">hydrothermal vent metagenome</name>
    <dbReference type="NCBI Taxonomy" id="652676"/>
    <lineage>
        <taxon>unclassified sequences</taxon>
        <taxon>metagenomes</taxon>
        <taxon>ecological metagenomes</taxon>
    </lineage>
</organism>
<dbReference type="InterPro" id="IPR025669">
    <property type="entry name" value="AAA_dom"/>
</dbReference>
<dbReference type="PANTHER" id="PTHR30486">
    <property type="entry name" value="TWITCHING MOTILITY PROTEIN PILT"/>
    <property type="match status" value="1"/>
</dbReference>
<keyword evidence="4" id="KW-0378">Hydrolase</keyword>
<name>A0A3B1E4F9_9ZZZZ</name>
<reference evidence="4" key="1">
    <citation type="submission" date="2018-06" db="EMBL/GenBank/DDBJ databases">
        <authorList>
            <person name="Zhirakovskaya E."/>
        </authorList>
    </citation>
    <scope>NUCLEOTIDE SEQUENCE</scope>
</reference>
<sequence length="724" mass="80346">MACKTITVFSNKGGVGKTFFAVNLATTLAMAKQKVLLLDLDFQAGQDMARMLNLSPRGAAVDIFPVLENIEKDPTFLRQYIATHASGLHFLPVVKSASQIVQITPDNIKPFLKKIATLYNYIIIDSGRAFSETLVTVLDSSNLLLLVTTPDILAVYQIKWCLDVLQNLQFPSKMIKIVLNRSESRGSVPWSEVRTALTSDIFAHIPSDGKAVGLALNRGVPCVMDSPRSRVAEMFNKIAGMLRNEDLFVKATDVEKLRITDGLEKPEQFWEKFGISQQVPSEVADNLYTPQQEEVIALKKKIHEKLVNRLNLDGMTPDTLTDLRSIRKLKVTAEKVVGELLIEEVGGKIGSHEERVELVKDILNEALGLGPLEDFLADPDVTDIMANNKDKIYVEKKGKLVLTNKSFISDEKMRAVIDRIIAPLGRRIDESTPMVDARLPDGSRINAIIPPLSLSGPMITIRKFGKERLGVKELLTKYGSLTQNMVNFLQACVLGRKNVIVSGGTGAGKTTLLNVISEFIPDNERIITIEDAAELKLRKSHWARLESRPPNIEGRGAVSIRDLFINCLRMRPDRIVIGECRGAEVLDMLQAMNTGHDGSMTTLHANSTRDVLTRMHSMILLSGIELPVRAINEMVSSAIDMIVHINRFSDGTRKITGITETVGLSDDFQLVVKDVFIFKQAGIDREGHILGAFQPTGYIPKCYEELEMRGLAVNKEMFSVEDSQ</sequence>